<dbReference type="Proteomes" id="UP001432322">
    <property type="component" value="Unassembled WGS sequence"/>
</dbReference>
<dbReference type="AlphaFoldDB" id="A0AAV5V3P2"/>
<protein>
    <recommendedName>
        <fullName evidence="3">BTB domain-containing protein</fullName>
    </recommendedName>
</protein>
<evidence type="ECO:0008006" key="3">
    <source>
        <dbReference type="Google" id="ProtNLM"/>
    </source>
</evidence>
<gene>
    <name evidence="1" type="ORF">PFISCL1PPCAC_5503</name>
</gene>
<evidence type="ECO:0000313" key="1">
    <source>
        <dbReference type="EMBL" id="GMT14206.1"/>
    </source>
</evidence>
<evidence type="ECO:0000313" key="2">
    <source>
        <dbReference type="Proteomes" id="UP001432322"/>
    </source>
</evidence>
<organism evidence="1 2">
    <name type="scientific">Pristionchus fissidentatus</name>
    <dbReference type="NCBI Taxonomy" id="1538716"/>
    <lineage>
        <taxon>Eukaryota</taxon>
        <taxon>Metazoa</taxon>
        <taxon>Ecdysozoa</taxon>
        <taxon>Nematoda</taxon>
        <taxon>Chromadorea</taxon>
        <taxon>Rhabditida</taxon>
        <taxon>Rhabditina</taxon>
        <taxon>Diplogasteromorpha</taxon>
        <taxon>Diplogasteroidea</taxon>
        <taxon>Neodiplogasteridae</taxon>
        <taxon>Pristionchus</taxon>
    </lineage>
</organism>
<sequence>PPSSSSSSFTSFDPFATYHKATQEMFTEPSAKVTIDSLNIDMLTASIHGDKKRMEECLSLLRLPSTIYALGDIEYERIGLLHEIDFIKQRRQVRIILQSIVYANIKGQTVGQFANLIGFNFVQFVDNCKPLNPFSLKRLDNTTFLRLIRWAYLTDSLLVLAEIEKFLLSESGSDLFNEYQLLHLAHRFDMPQLRMRCLSSLRSIEDIEDFSGDDNYDAQLSEVDHSLLKMRADHLIHLRSLSLSPDANFFLWDFHSGCTFEESIETRYFPVDQSMPDESNQKMSSGFSDDAEVAGLF</sequence>
<proteinExistence type="predicted"/>
<accession>A0AAV5V3P2</accession>
<keyword evidence="2" id="KW-1185">Reference proteome</keyword>
<reference evidence="1" key="1">
    <citation type="submission" date="2023-10" db="EMBL/GenBank/DDBJ databases">
        <title>Genome assembly of Pristionchus species.</title>
        <authorList>
            <person name="Yoshida K."/>
            <person name="Sommer R.J."/>
        </authorList>
    </citation>
    <scope>NUCLEOTIDE SEQUENCE</scope>
    <source>
        <strain evidence="1">RS5133</strain>
    </source>
</reference>
<dbReference type="EMBL" id="BTSY01000002">
    <property type="protein sequence ID" value="GMT14206.1"/>
    <property type="molecule type" value="Genomic_DNA"/>
</dbReference>
<name>A0AAV5V3P2_9BILA</name>
<comment type="caution">
    <text evidence="1">The sequence shown here is derived from an EMBL/GenBank/DDBJ whole genome shotgun (WGS) entry which is preliminary data.</text>
</comment>
<feature type="non-terminal residue" evidence="1">
    <location>
        <position position="1"/>
    </location>
</feature>